<name>D2QB86_BIFDB</name>
<dbReference type="STRING" id="401473.BDP_1472"/>
<dbReference type="KEGG" id="bde:BDP_1472"/>
<keyword evidence="1" id="KW-0472">Membrane</keyword>
<dbReference type="NCBIfam" id="TIGR02675">
    <property type="entry name" value="tape_meas_nterm"/>
    <property type="match status" value="1"/>
</dbReference>
<protein>
    <submittedName>
        <fullName evidence="3">Phage tail protein</fullName>
    </submittedName>
</protein>
<keyword evidence="1" id="KW-0812">Transmembrane</keyword>
<accession>D2QB86</accession>
<feature type="domain" description="Tape measure protein N-terminal" evidence="2">
    <location>
        <begin position="99"/>
        <end position="293"/>
    </location>
</feature>
<evidence type="ECO:0000256" key="1">
    <source>
        <dbReference type="SAM" id="Phobius"/>
    </source>
</evidence>
<evidence type="ECO:0000313" key="3">
    <source>
        <dbReference type="EMBL" id="ADB10072.1"/>
    </source>
</evidence>
<reference evidence="3 4" key="1">
    <citation type="journal article" date="2009" name="PLoS Genet.">
        <title>The Bifidobacterium dentium Bd1 genome sequence reflects its genetic adaptation to the human oral cavity.</title>
        <authorList>
            <person name="Ventura M."/>
            <person name="Turroni F."/>
            <person name="Zomer A."/>
            <person name="Foroni E."/>
            <person name="Giubellini V."/>
            <person name="Bottacini F."/>
            <person name="Canchaya C."/>
            <person name="Claesson M.J."/>
            <person name="He F."/>
            <person name="Mantzourani M."/>
            <person name="Mulas L."/>
            <person name="Ferrarini A."/>
            <person name="Gao B."/>
            <person name="Delledonne M."/>
            <person name="Henrissat B."/>
            <person name="Coutinho P."/>
            <person name="Oggioni M."/>
            <person name="Gupta R.S."/>
            <person name="Zhang Z."/>
            <person name="Beighton D."/>
            <person name="Fitzgerald G.F."/>
            <person name="O'Toole P.W."/>
            <person name="van Sinderen D."/>
        </authorList>
    </citation>
    <scope>NUCLEOTIDE SEQUENCE [LARGE SCALE GENOMIC DNA]</scope>
    <source>
        <strain evidence="4">ATCC 27534 / DSM 20436 / JCM 1195 / Bd1</strain>
    </source>
</reference>
<sequence length="829" mass="85219">MKGVSAAVNAGFGKVNGTSIGNRIGSQLKLGVASGSAGTGSKVEGEIGAVDGSAAGAAVGGRFGAMFTKVAAAEFGAISGIVQSVFSKAGDVISSNITGAISRADQMNNFPKVMQNLGFSADDAAASIKKISGALDGLPTSTAAMTGMVQKIAPMCDSLDDATNISLAFNDALLAGGKSTQDQENALEQYSQMLAAGKVDSQAWLSVQNAMPGQLDQLAKALLGPEAKANDLKDAMQDGKVSFDDFNKALVDLDKNGKNGFASFEKQARDSTNGIGTAMSNMSSRVQKAIQKVIEAVGVDNIGSAINDFSSQFGKVGDAAASAVKTVKDWFGKLGTDLQQLNVFGGLQDAWNDAVGRIQSIDWTTIIPSGTIDSLTKNVAGVLKDISSPVSDVINWVGQGVQAVGQFVGAFANTGALKSFGDLVQSVSGFIESVWNACKNALEKLGELTGFDASSWGETAGNAFKKVADWAKGIVDNVTKISDWCSQHSGAVATALVTIGTGLAVFKIGSAISAVASGLQGFSVAAQAAAVAQGVLDAVMALNPFVLIAAAIAAVVAGLVYFFTQTETGKQMWANFCSAMSSAWSAVCSFFSSALNNIKTWFSNTGNAISNVWNSVISFVSGVPGRIVNFFSSLPGRVIGFFQSIPSRVTSIDWGGVGRNVVHGIANGISKFGSVIVTNILGAAKNALNAVKNFFGIHSPSRVMRDQVGKYVALGMAEGIDGYASSGVDAMRGAAGSIVGAGQDVLSGFDPSAQLQSDLSKTGRANMTSAIDSQLTIPSKSDPNAMTYEQMVEALKTALDAQDTTIVLDTGVVAGSVNRRLGTNMNRGL</sequence>
<dbReference type="HOGENOM" id="CLU_009524_0_0_11"/>
<dbReference type="AlphaFoldDB" id="D2QB86"/>
<dbReference type="Proteomes" id="UP000008693">
    <property type="component" value="Chromosome"/>
</dbReference>
<evidence type="ECO:0000259" key="2">
    <source>
        <dbReference type="Pfam" id="PF20155"/>
    </source>
</evidence>
<feature type="transmembrane region" description="Helical" evidence="1">
    <location>
        <begin position="545"/>
        <end position="564"/>
    </location>
</feature>
<dbReference type="eggNOG" id="COG5412">
    <property type="taxonomic scope" value="Bacteria"/>
</dbReference>
<dbReference type="Pfam" id="PF20155">
    <property type="entry name" value="TMP_3"/>
    <property type="match status" value="1"/>
</dbReference>
<keyword evidence="1" id="KW-1133">Transmembrane helix</keyword>
<gene>
    <name evidence="3" type="ordered locus">BDP_1472</name>
</gene>
<dbReference type="InterPro" id="IPR013491">
    <property type="entry name" value="Tape_meas_N"/>
</dbReference>
<proteinExistence type="predicted"/>
<evidence type="ECO:0000313" key="4">
    <source>
        <dbReference type="Proteomes" id="UP000008693"/>
    </source>
</evidence>
<dbReference type="EMBL" id="CP001750">
    <property type="protein sequence ID" value="ADB10072.1"/>
    <property type="molecule type" value="Genomic_DNA"/>
</dbReference>
<keyword evidence="4" id="KW-1185">Reference proteome</keyword>
<organism evidence="3 4">
    <name type="scientific">Bifidobacterium dentium (strain ATCC 27534 / DSM 20436 / JCM 1195 / Bd1)</name>
    <dbReference type="NCBI Taxonomy" id="401473"/>
    <lineage>
        <taxon>Bacteria</taxon>
        <taxon>Bacillati</taxon>
        <taxon>Actinomycetota</taxon>
        <taxon>Actinomycetes</taxon>
        <taxon>Bifidobacteriales</taxon>
        <taxon>Bifidobacteriaceae</taxon>
        <taxon>Bifidobacterium</taxon>
    </lineage>
</organism>